<evidence type="ECO:0000313" key="4">
    <source>
        <dbReference type="Proteomes" id="UP000825890"/>
    </source>
</evidence>
<name>A0A9P3FEG5_9PEZI</name>
<dbReference type="PANTHER" id="PTHR31694">
    <property type="entry name" value="DESICCATION-LIKE PROTEIN"/>
    <property type="match status" value="1"/>
</dbReference>
<feature type="compositionally biased region" description="Basic and acidic residues" evidence="1">
    <location>
        <begin position="336"/>
        <end position="394"/>
    </location>
</feature>
<dbReference type="GeneID" id="68293174"/>
<feature type="region of interest" description="Disordered" evidence="1">
    <location>
        <begin position="311"/>
        <end position="420"/>
    </location>
</feature>
<protein>
    <submittedName>
        <fullName evidence="3">Uncharacterized protein</fullName>
    </submittedName>
</protein>
<comment type="caution">
    <text evidence="3">The sequence shown here is derived from an EMBL/GenBank/DDBJ whole genome shotgun (WGS) entry which is preliminary data.</text>
</comment>
<keyword evidence="2" id="KW-0732">Signal</keyword>
<dbReference type="InterPro" id="IPR009078">
    <property type="entry name" value="Ferritin-like_SF"/>
</dbReference>
<dbReference type="Pfam" id="PF13668">
    <property type="entry name" value="Ferritin_2"/>
    <property type="match status" value="1"/>
</dbReference>
<evidence type="ECO:0000313" key="3">
    <source>
        <dbReference type="EMBL" id="GIZ44401.1"/>
    </source>
</evidence>
<gene>
    <name evidence="3" type="ORF">CKM354_000759900</name>
</gene>
<feature type="compositionally biased region" description="Basic and acidic residues" evidence="1">
    <location>
        <begin position="318"/>
        <end position="327"/>
    </location>
</feature>
<feature type="chain" id="PRO_5040491411" evidence="2">
    <location>
        <begin position="16"/>
        <end position="420"/>
    </location>
</feature>
<dbReference type="EMBL" id="BOLY01000004">
    <property type="protein sequence ID" value="GIZ44401.1"/>
    <property type="molecule type" value="Genomic_DNA"/>
</dbReference>
<dbReference type="Proteomes" id="UP000825890">
    <property type="component" value="Unassembled WGS sequence"/>
</dbReference>
<feature type="signal peptide" evidence="2">
    <location>
        <begin position="1"/>
        <end position="15"/>
    </location>
</feature>
<dbReference type="AlphaFoldDB" id="A0A9P3FEG5"/>
<evidence type="ECO:0000256" key="2">
    <source>
        <dbReference type="SAM" id="SignalP"/>
    </source>
</evidence>
<dbReference type="RefSeq" id="XP_044658888.1">
    <property type="nucleotide sequence ID" value="XM_044802953.1"/>
</dbReference>
<sequence>MHATLAASFAALAAAAPLVQRQAATPPTGIDDAVILQYALSLEHLENTFYREALTKFTAADFKAAGVPSAEAFYNNLQQISKDEETHVNYLETGLRAVGATPVAECSYNFGYTDAQSFLATANILEGVGVSAYLGAAKYIKSADYLTAAGAILTVESRHSSYLRNVQSPPQSPFPAPFDIPLEFNEVYSLAALFITGCPDTPGTTGLGLKAFPAITAAPAGISKVGDVLTFTVAEEVAATNAYFITFPGGAIPAEITGSGANYQVTVPAAAQAGQAYVVLTKNGDKPTDDNIVAGPAVLQIADNAAEFQAQNPGYDYNPKDCKDDKPGQYPPKGDYPSHPEAPKDYPAHPEQPKSPEAPKDYPKKPEQPKYEHQPEAPKYDAHKPEHKPEHQDKPATYPVKNGDKPEEDCPEEDKPKTHY</sequence>
<dbReference type="InterPro" id="IPR052965">
    <property type="entry name" value="Pigment-catalase-like"/>
</dbReference>
<keyword evidence="4" id="KW-1185">Reference proteome</keyword>
<dbReference type="OrthoDB" id="1001765at2759"/>
<dbReference type="PANTHER" id="PTHR31694:SF26">
    <property type="entry name" value="OS05G0151100 PROTEIN"/>
    <property type="match status" value="1"/>
</dbReference>
<accession>A0A9P3FEG5</accession>
<evidence type="ECO:0000256" key="1">
    <source>
        <dbReference type="SAM" id="MobiDB-lite"/>
    </source>
</evidence>
<organism evidence="3 4">
    <name type="scientific">Cercospora kikuchii</name>
    <dbReference type="NCBI Taxonomy" id="84275"/>
    <lineage>
        <taxon>Eukaryota</taxon>
        <taxon>Fungi</taxon>
        <taxon>Dikarya</taxon>
        <taxon>Ascomycota</taxon>
        <taxon>Pezizomycotina</taxon>
        <taxon>Dothideomycetes</taxon>
        <taxon>Dothideomycetidae</taxon>
        <taxon>Mycosphaerellales</taxon>
        <taxon>Mycosphaerellaceae</taxon>
        <taxon>Cercospora</taxon>
    </lineage>
</organism>
<reference evidence="3 4" key="1">
    <citation type="submission" date="2021-01" db="EMBL/GenBank/DDBJ databases">
        <title>Cercospora kikuchii MAFF 305040 whole genome shotgun sequence.</title>
        <authorList>
            <person name="Kashiwa T."/>
            <person name="Suzuki T."/>
        </authorList>
    </citation>
    <scope>NUCLEOTIDE SEQUENCE [LARGE SCALE GENOMIC DNA]</scope>
    <source>
        <strain evidence="3 4">MAFF 305040</strain>
    </source>
</reference>
<proteinExistence type="predicted"/>
<dbReference type="SUPFAM" id="SSF47240">
    <property type="entry name" value="Ferritin-like"/>
    <property type="match status" value="1"/>
</dbReference>